<sequence length="340" mass="37196">MTEYGAKPSVAIVGFGLVGRVAALALMDRYQLTIFEKDPQDAQTGAGTLAAAMLAPLAESVICDRILAEQGLKSIALWPSLLKKLDTPIFFQQQGSLIVAHQQDRGDLQSFEQRLKPLGEHQATRVSQREIATLEPELGGKFNQGLFLPCEGQLDNSAFFTSSYETLCCRGVDFQFTQAATIEAGKVNGQAFDWIIDCRGVGAKQDKPGLRGVRGEVARIFAPEVNLQRPVRLMHPRYPIYIAPKPNHQYVIGATEIESQDANDITVRSTLELLSAAYTVHSGFAEGRVMSLNAGLRPAFVDNHPHIEVQNNVISINGLYRHGYLLAPVVVQQALSKGLL</sequence>
<dbReference type="Proteomes" id="UP000031327">
    <property type="component" value="Unassembled WGS sequence"/>
</dbReference>
<dbReference type="GO" id="GO:0046416">
    <property type="term" value="P:D-amino acid metabolic process"/>
    <property type="evidence" value="ECO:0007669"/>
    <property type="project" value="InterPro"/>
</dbReference>
<evidence type="ECO:0000313" key="11">
    <source>
        <dbReference type="Proteomes" id="UP000031327"/>
    </source>
</evidence>
<keyword evidence="3" id="KW-0285">Flavoprotein</keyword>
<evidence type="ECO:0000256" key="6">
    <source>
        <dbReference type="ARBA" id="ARBA00039101"/>
    </source>
</evidence>
<evidence type="ECO:0000313" key="10">
    <source>
        <dbReference type="EMBL" id="KID59005.1"/>
    </source>
</evidence>
<name>A0A0C1QI71_9GAMM</name>
<protein>
    <recommendedName>
        <fullName evidence="7">D-amino-acid oxidase</fullName>
        <ecNumber evidence="6">1.4.3.3</ecNumber>
    </recommendedName>
</protein>
<reference evidence="10 11" key="1">
    <citation type="submission" date="2014-12" db="EMBL/GenBank/DDBJ databases">
        <title>Draft Genome Sequence of Pseudoalteromonas luteoviolacea HI1.</title>
        <authorList>
            <person name="Asahina A.Y."/>
            <person name="Hadfield M.G."/>
        </authorList>
    </citation>
    <scope>NUCLEOTIDE SEQUENCE [LARGE SCALE GENOMIC DNA]</scope>
    <source>
        <strain evidence="10 11">HI1</strain>
    </source>
</reference>
<dbReference type="InterPro" id="IPR023209">
    <property type="entry name" value="DAO"/>
</dbReference>
<evidence type="ECO:0000259" key="9">
    <source>
        <dbReference type="Pfam" id="PF01266"/>
    </source>
</evidence>
<dbReference type="InterPro" id="IPR006076">
    <property type="entry name" value="FAD-dep_OxRdtase"/>
</dbReference>
<accession>A0A0C1QI71</accession>
<comment type="similarity">
    <text evidence="2">Belongs to the DAMOX/DASOX family.</text>
</comment>
<evidence type="ECO:0000256" key="7">
    <source>
        <dbReference type="ARBA" id="ARBA00039751"/>
    </source>
</evidence>
<dbReference type="InterPro" id="IPR036188">
    <property type="entry name" value="FAD/NAD-bd_sf"/>
</dbReference>
<dbReference type="GO" id="GO:0003884">
    <property type="term" value="F:D-amino-acid oxidase activity"/>
    <property type="evidence" value="ECO:0007669"/>
    <property type="project" value="UniProtKB-EC"/>
</dbReference>
<dbReference type="SUPFAM" id="SSF51905">
    <property type="entry name" value="FAD/NAD(P)-binding domain"/>
    <property type="match status" value="1"/>
</dbReference>
<evidence type="ECO:0000256" key="5">
    <source>
        <dbReference type="ARBA" id="ARBA00023002"/>
    </source>
</evidence>
<dbReference type="EC" id="1.4.3.3" evidence="6"/>
<comment type="catalytic activity">
    <reaction evidence="8">
        <text>a D-alpha-amino acid + O2 + H2O = a 2-oxocarboxylate + H2O2 + NH4(+)</text>
        <dbReference type="Rhea" id="RHEA:21816"/>
        <dbReference type="ChEBI" id="CHEBI:15377"/>
        <dbReference type="ChEBI" id="CHEBI:15379"/>
        <dbReference type="ChEBI" id="CHEBI:16240"/>
        <dbReference type="ChEBI" id="CHEBI:28938"/>
        <dbReference type="ChEBI" id="CHEBI:35179"/>
        <dbReference type="ChEBI" id="CHEBI:59871"/>
        <dbReference type="EC" id="1.4.3.3"/>
    </reaction>
    <physiologicalReaction direction="left-to-right" evidence="8">
        <dbReference type="Rhea" id="RHEA:21817"/>
    </physiologicalReaction>
</comment>
<organism evidence="10 11">
    <name type="scientific">Pseudoalteromonas luteoviolacea</name>
    <dbReference type="NCBI Taxonomy" id="43657"/>
    <lineage>
        <taxon>Bacteria</taxon>
        <taxon>Pseudomonadati</taxon>
        <taxon>Pseudomonadota</taxon>
        <taxon>Gammaproteobacteria</taxon>
        <taxon>Alteromonadales</taxon>
        <taxon>Pseudoalteromonadaceae</taxon>
        <taxon>Pseudoalteromonas</taxon>
    </lineage>
</organism>
<dbReference type="AlphaFoldDB" id="A0A0C1QI71"/>
<dbReference type="Pfam" id="PF01266">
    <property type="entry name" value="DAO"/>
    <property type="match status" value="1"/>
</dbReference>
<keyword evidence="5" id="KW-0560">Oxidoreductase</keyword>
<keyword evidence="4" id="KW-0274">FAD</keyword>
<proteinExistence type="inferred from homology"/>
<dbReference type="Gene3D" id="3.30.9.10">
    <property type="entry name" value="D-Amino Acid Oxidase, subunit A, domain 2"/>
    <property type="match status" value="1"/>
</dbReference>
<gene>
    <name evidence="10" type="ORF">JF50_00625</name>
</gene>
<dbReference type="RefSeq" id="WP_039607611.1">
    <property type="nucleotide sequence ID" value="NZ_JWIC01000001.1"/>
</dbReference>
<dbReference type="GO" id="GO:0071949">
    <property type="term" value="F:FAD binding"/>
    <property type="evidence" value="ECO:0007669"/>
    <property type="project" value="InterPro"/>
</dbReference>
<evidence type="ECO:0000256" key="1">
    <source>
        <dbReference type="ARBA" id="ARBA00001974"/>
    </source>
</evidence>
<comment type="cofactor">
    <cofactor evidence="1">
        <name>FAD</name>
        <dbReference type="ChEBI" id="CHEBI:57692"/>
    </cofactor>
</comment>
<dbReference type="OrthoDB" id="9790035at2"/>
<dbReference type="EMBL" id="JWIC01000001">
    <property type="protein sequence ID" value="KID59005.1"/>
    <property type="molecule type" value="Genomic_DNA"/>
</dbReference>
<evidence type="ECO:0000256" key="3">
    <source>
        <dbReference type="ARBA" id="ARBA00022630"/>
    </source>
</evidence>
<evidence type="ECO:0000256" key="4">
    <source>
        <dbReference type="ARBA" id="ARBA00022827"/>
    </source>
</evidence>
<dbReference type="SUPFAM" id="SSF54373">
    <property type="entry name" value="FAD-linked reductases, C-terminal domain"/>
    <property type="match status" value="1"/>
</dbReference>
<dbReference type="PANTHER" id="PTHR11530:SF11">
    <property type="entry name" value="D-ASPARTATE OXIDASE"/>
    <property type="match status" value="1"/>
</dbReference>
<evidence type="ECO:0000256" key="8">
    <source>
        <dbReference type="ARBA" id="ARBA00049547"/>
    </source>
</evidence>
<dbReference type="PANTHER" id="PTHR11530">
    <property type="entry name" value="D-AMINO ACID OXIDASE"/>
    <property type="match status" value="1"/>
</dbReference>
<feature type="domain" description="FAD dependent oxidoreductase" evidence="9">
    <location>
        <begin position="10"/>
        <end position="329"/>
    </location>
</feature>
<evidence type="ECO:0000256" key="2">
    <source>
        <dbReference type="ARBA" id="ARBA00006730"/>
    </source>
</evidence>
<comment type="caution">
    <text evidence="10">The sequence shown here is derived from an EMBL/GenBank/DDBJ whole genome shotgun (WGS) entry which is preliminary data.</text>
</comment>
<dbReference type="Gene3D" id="3.50.50.60">
    <property type="entry name" value="FAD/NAD(P)-binding domain"/>
    <property type="match status" value="1"/>
</dbReference>